<dbReference type="InterPro" id="IPR008183">
    <property type="entry name" value="Aldose_1/G6P_1-epimerase"/>
</dbReference>
<dbReference type="InterPro" id="IPR011013">
    <property type="entry name" value="Gal_mutarotase_sf_dom"/>
</dbReference>
<feature type="active site" description="Proton donor" evidence="6">
    <location>
        <position position="180"/>
    </location>
</feature>
<keyword evidence="4 5" id="KW-0119">Carbohydrate metabolism</keyword>
<dbReference type="EC" id="5.1.3.3" evidence="5"/>
<evidence type="ECO:0000313" key="10">
    <source>
        <dbReference type="Proteomes" id="UP000823638"/>
    </source>
</evidence>
<reference evidence="9" key="2">
    <citation type="journal article" date="2021" name="PeerJ">
        <title>Extensive microbial diversity within the chicken gut microbiome revealed by metagenomics and culture.</title>
        <authorList>
            <person name="Gilroy R."/>
            <person name="Ravi A."/>
            <person name="Getino M."/>
            <person name="Pursley I."/>
            <person name="Horton D.L."/>
            <person name="Alikhan N.F."/>
            <person name="Baker D."/>
            <person name="Gharbi K."/>
            <person name="Hall N."/>
            <person name="Watson M."/>
            <person name="Adriaenssens E.M."/>
            <person name="Foster-Nyarko E."/>
            <person name="Jarju S."/>
            <person name="Secka A."/>
            <person name="Antonio M."/>
            <person name="Oren A."/>
            <person name="Chaudhuri R.R."/>
            <person name="La Ragione R."/>
            <person name="Hildebrand F."/>
            <person name="Pallen M.J."/>
        </authorList>
    </citation>
    <scope>NUCLEOTIDE SEQUENCE</scope>
    <source>
        <strain evidence="9">10532</strain>
    </source>
</reference>
<accession>A0A9D9N2H6</accession>
<dbReference type="Proteomes" id="UP000823638">
    <property type="component" value="Unassembled WGS sequence"/>
</dbReference>
<dbReference type="GO" id="GO:0004034">
    <property type="term" value="F:aldose 1-epimerase activity"/>
    <property type="evidence" value="ECO:0007669"/>
    <property type="project" value="UniProtKB-EC"/>
</dbReference>
<comment type="catalytic activity">
    <reaction evidence="5">
        <text>alpha-D-glucose = beta-D-glucose</text>
        <dbReference type="Rhea" id="RHEA:10264"/>
        <dbReference type="ChEBI" id="CHEBI:15903"/>
        <dbReference type="ChEBI" id="CHEBI:17925"/>
        <dbReference type="EC" id="5.1.3.3"/>
    </reaction>
</comment>
<comment type="caution">
    <text evidence="9">The sequence shown here is derived from an EMBL/GenBank/DDBJ whole genome shotgun (WGS) entry which is preliminary data.</text>
</comment>
<dbReference type="GO" id="GO:0033499">
    <property type="term" value="P:galactose catabolic process via UDP-galactose, Leloir pathway"/>
    <property type="evidence" value="ECO:0007669"/>
    <property type="project" value="TreeGrafter"/>
</dbReference>
<dbReference type="NCBIfam" id="NF008277">
    <property type="entry name" value="PRK11055.1"/>
    <property type="match status" value="1"/>
</dbReference>
<feature type="binding site" evidence="7">
    <location>
        <position position="246"/>
    </location>
    <ligand>
        <name>beta-D-galactose</name>
        <dbReference type="ChEBI" id="CHEBI:27667"/>
    </ligand>
</feature>
<evidence type="ECO:0000256" key="5">
    <source>
        <dbReference type="PIRNR" id="PIRNR005096"/>
    </source>
</evidence>
<evidence type="ECO:0000256" key="3">
    <source>
        <dbReference type="ARBA" id="ARBA00023235"/>
    </source>
</evidence>
<organism evidence="9 10">
    <name type="scientific">Candidatus Gallitreponema excrementavium</name>
    <dbReference type="NCBI Taxonomy" id="2840840"/>
    <lineage>
        <taxon>Bacteria</taxon>
        <taxon>Pseudomonadati</taxon>
        <taxon>Spirochaetota</taxon>
        <taxon>Spirochaetia</taxon>
        <taxon>Spirochaetales</taxon>
        <taxon>Candidatus Gallitreponema</taxon>
    </lineage>
</organism>
<sequence length="341" mass="38069">MTIKKQIFGVLSSGDEVNIYTFSNGRITFSAIDYGCAITSILVPDKNGITADVTLGFPTMDGYVLNWGAFGAVIGRYAGRISRGEFNIGEKTYRLDINCPGNCCLHGGHDSFVRKLWDSKIINTTSEIGVEFSRISPDGEQSFPGNLDIKIRYTIDRENTLTLKYEALTDMDTHVNFTNHTYFDLSGQKHSGIKNHTLQLNSSLYLEQDENKLPTGNIISSVNTPFDFSLPKTIGLGLKELNSGFDHCMVVRNNKNIPDAKIADSETGRTLEIYSDKPGIQFYTPEFKNPFTGKWNYKGFCGLCLESQNFPDTPNIDTFPTTLVKAGEKYQSTTKWKFGIE</sequence>
<gene>
    <name evidence="9" type="ORF">IAA81_07050</name>
</gene>
<dbReference type="EMBL" id="JADIMM010000081">
    <property type="protein sequence ID" value="MBO8457969.1"/>
    <property type="molecule type" value="Genomic_DNA"/>
</dbReference>
<dbReference type="PANTHER" id="PTHR10091:SF0">
    <property type="entry name" value="GALACTOSE MUTAROTASE"/>
    <property type="match status" value="1"/>
</dbReference>
<proteinExistence type="inferred from homology"/>
<evidence type="ECO:0000256" key="6">
    <source>
        <dbReference type="PIRSR" id="PIRSR005096-1"/>
    </source>
</evidence>
<dbReference type="InterPro" id="IPR047215">
    <property type="entry name" value="Galactose_mutarotase-like"/>
</dbReference>
<evidence type="ECO:0000256" key="7">
    <source>
        <dbReference type="PIRSR" id="PIRSR005096-2"/>
    </source>
</evidence>
<dbReference type="CDD" id="cd09019">
    <property type="entry name" value="galactose_mutarotase_like"/>
    <property type="match status" value="1"/>
</dbReference>
<dbReference type="PANTHER" id="PTHR10091">
    <property type="entry name" value="ALDOSE-1-EPIMERASE"/>
    <property type="match status" value="1"/>
</dbReference>
<comment type="pathway">
    <text evidence="1 5">Carbohydrate metabolism; hexose metabolism.</text>
</comment>
<evidence type="ECO:0000313" key="9">
    <source>
        <dbReference type="EMBL" id="MBO8457969.1"/>
    </source>
</evidence>
<dbReference type="Gene3D" id="2.70.98.10">
    <property type="match status" value="1"/>
</dbReference>
<feature type="active site" description="Proton acceptor" evidence="6">
    <location>
        <position position="306"/>
    </location>
</feature>
<dbReference type="PIRSF" id="PIRSF005096">
    <property type="entry name" value="GALM"/>
    <property type="match status" value="1"/>
</dbReference>
<name>A0A9D9N2H6_9SPIR</name>
<keyword evidence="3 5" id="KW-0413">Isomerase</keyword>
<dbReference type="Pfam" id="PF01263">
    <property type="entry name" value="Aldose_epim"/>
    <property type="match status" value="1"/>
</dbReference>
<protein>
    <recommendedName>
        <fullName evidence="5">Aldose 1-epimerase</fullName>
        <ecNumber evidence="5">5.1.3.3</ecNumber>
    </recommendedName>
</protein>
<dbReference type="InterPro" id="IPR014718">
    <property type="entry name" value="GH-type_carb-bd"/>
</dbReference>
<dbReference type="InterPro" id="IPR015443">
    <property type="entry name" value="Aldose_1-epimerase"/>
</dbReference>
<evidence type="ECO:0000256" key="8">
    <source>
        <dbReference type="PIRSR" id="PIRSR005096-3"/>
    </source>
</evidence>
<feature type="binding site" evidence="8">
    <location>
        <begin position="180"/>
        <end position="182"/>
    </location>
    <ligand>
        <name>beta-D-galactose</name>
        <dbReference type="ChEBI" id="CHEBI:27667"/>
    </ligand>
</feature>
<dbReference type="GO" id="GO:0006006">
    <property type="term" value="P:glucose metabolic process"/>
    <property type="evidence" value="ECO:0007669"/>
    <property type="project" value="TreeGrafter"/>
</dbReference>
<evidence type="ECO:0000256" key="2">
    <source>
        <dbReference type="ARBA" id="ARBA00006206"/>
    </source>
</evidence>
<dbReference type="GO" id="GO:0030246">
    <property type="term" value="F:carbohydrate binding"/>
    <property type="evidence" value="ECO:0007669"/>
    <property type="project" value="InterPro"/>
</dbReference>
<reference evidence="9" key="1">
    <citation type="submission" date="2020-10" db="EMBL/GenBank/DDBJ databases">
        <authorList>
            <person name="Gilroy R."/>
        </authorList>
    </citation>
    <scope>NUCLEOTIDE SEQUENCE</scope>
    <source>
        <strain evidence="9">10532</strain>
    </source>
</reference>
<evidence type="ECO:0000256" key="1">
    <source>
        <dbReference type="ARBA" id="ARBA00005028"/>
    </source>
</evidence>
<dbReference type="SUPFAM" id="SSF74650">
    <property type="entry name" value="Galactose mutarotase-like"/>
    <property type="match status" value="1"/>
</dbReference>
<dbReference type="AlphaFoldDB" id="A0A9D9N2H6"/>
<comment type="similarity">
    <text evidence="2 5">Belongs to the aldose epimerase family.</text>
</comment>
<evidence type="ECO:0000256" key="4">
    <source>
        <dbReference type="ARBA" id="ARBA00023277"/>
    </source>
</evidence>